<reference evidence="11" key="1">
    <citation type="submission" date="2021-02" db="EMBL/GenBank/DDBJ databases">
        <authorList>
            <person name="Nowell W R."/>
        </authorList>
    </citation>
    <scope>NUCLEOTIDE SEQUENCE</scope>
</reference>
<dbReference type="Proteomes" id="UP000663873">
    <property type="component" value="Unassembled WGS sequence"/>
</dbReference>
<evidence type="ECO:0000256" key="6">
    <source>
        <dbReference type="ARBA" id="ARBA00022976"/>
    </source>
</evidence>
<comment type="caution">
    <text evidence="11">The sequence shown here is derived from an EMBL/GenBank/DDBJ whole genome shotgun (WGS) entry which is preliminary data.</text>
</comment>
<dbReference type="InterPro" id="IPR008710">
    <property type="entry name" value="Nicastrin"/>
</dbReference>
<keyword evidence="9" id="KW-0325">Glycoprotein</keyword>
<dbReference type="PANTHER" id="PTHR21092">
    <property type="entry name" value="NICASTRIN"/>
    <property type="match status" value="1"/>
</dbReference>
<dbReference type="GO" id="GO:0016485">
    <property type="term" value="P:protein processing"/>
    <property type="evidence" value="ECO:0007669"/>
    <property type="project" value="InterPro"/>
</dbReference>
<evidence type="ECO:0000259" key="10">
    <source>
        <dbReference type="Pfam" id="PF18266"/>
    </source>
</evidence>
<dbReference type="InterPro" id="IPR041084">
    <property type="entry name" value="Ncstrn_small"/>
</dbReference>
<keyword evidence="8" id="KW-0472">Membrane</keyword>
<organism evidence="11 13">
    <name type="scientific">Rotaria socialis</name>
    <dbReference type="NCBI Taxonomy" id="392032"/>
    <lineage>
        <taxon>Eukaryota</taxon>
        <taxon>Metazoa</taxon>
        <taxon>Spiralia</taxon>
        <taxon>Gnathifera</taxon>
        <taxon>Rotifera</taxon>
        <taxon>Eurotatoria</taxon>
        <taxon>Bdelloidea</taxon>
        <taxon>Philodinida</taxon>
        <taxon>Philodinidae</taxon>
        <taxon>Rotaria</taxon>
    </lineage>
</organism>
<dbReference type="Proteomes" id="UP000663848">
    <property type="component" value="Unassembled WGS sequence"/>
</dbReference>
<gene>
    <name evidence="12" type="ORF">QYT958_LOCUS43972</name>
    <name evidence="11" type="ORF">UJA718_LOCUS47384</name>
</gene>
<keyword evidence="6" id="KW-0914">Notch signaling pathway</keyword>
<dbReference type="Pfam" id="PF18266">
    <property type="entry name" value="Ncstrn_small"/>
    <property type="match status" value="1"/>
</dbReference>
<evidence type="ECO:0000256" key="3">
    <source>
        <dbReference type="ARBA" id="ARBA00015303"/>
    </source>
</evidence>
<evidence type="ECO:0000256" key="4">
    <source>
        <dbReference type="ARBA" id="ARBA00022692"/>
    </source>
</evidence>
<keyword evidence="13" id="KW-1185">Reference proteome</keyword>
<feature type="non-terminal residue" evidence="11">
    <location>
        <position position="68"/>
    </location>
</feature>
<dbReference type="EMBL" id="CAJOBR010065461">
    <property type="protein sequence ID" value="CAF5082441.1"/>
    <property type="molecule type" value="Genomic_DNA"/>
</dbReference>
<keyword evidence="5" id="KW-0732">Signal</keyword>
<name>A0A821XI78_9BILA</name>
<evidence type="ECO:0000313" key="12">
    <source>
        <dbReference type="EMBL" id="CAF5082441.1"/>
    </source>
</evidence>
<feature type="domain" description="Nicastrin small lobe" evidence="10">
    <location>
        <begin position="24"/>
        <end position="63"/>
    </location>
</feature>
<evidence type="ECO:0000256" key="2">
    <source>
        <dbReference type="ARBA" id="ARBA00007717"/>
    </source>
</evidence>
<dbReference type="AlphaFoldDB" id="A0A821XI78"/>
<dbReference type="PANTHER" id="PTHR21092:SF0">
    <property type="entry name" value="NICASTRIN"/>
    <property type="match status" value="1"/>
</dbReference>
<accession>A0A821XI78</accession>
<evidence type="ECO:0000256" key="8">
    <source>
        <dbReference type="ARBA" id="ARBA00023136"/>
    </source>
</evidence>
<comment type="subcellular location">
    <subcellularLocation>
        <location evidence="1">Membrane</location>
        <topology evidence="1">Single-pass type I membrane protein</topology>
    </subcellularLocation>
</comment>
<evidence type="ECO:0000313" key="13">
    <source>
        <dbReference type="Proteomes" id="UP000663873"/>
    </source>
</evidence>
<sequence length="68" mass="7729">MSVSCVQPKRIADQMYVSFDRARSCVRRLNGTHEIGCQSSTSGNSGRMYMIDNDQEFNSYITDTKLID</sequence>
<protein>
    <recommendedName>
        <fullName evidence="3">Nicastrin</fullName>
    </recommendedName>
</protein>
<dbReference type="GO" id="GO:0005886">
    <property type="term" value="C:plasma membrane"/>
    <property type="evidence" value="ECO:0007669"/>
    <property type="project" value="UniProtKB-ARBA"/>
</dbReference>
<proteinExistence type="inferred from homology"/>
<evidence type="ECO:0000256" key="9">
    <source>
        <dbReference type="ARBA" id="ARBA00023180"/>
    </source>
</evidence>
<dbReference type="EMBL" id="CAJOBP010089589">
    <property type="protein sequence ID" value="CAF4942397.1"/>
    <property type="molecule type" value="Genomic_DNA"/>
</dbReference>
<evidence type="ECO:0000256" key="7">
    <source>
        <dbReference type="ARBA" id="ARBA00022989"/>
    </source>
</evidence>
<keyword evidence="4" id="KW-0812">Transmembrane</keyword>
<evidence type="ECO:0000256" key="1">
    <source>
        <dbReference type="ARBA" id="ARBA00004479"/>
    </source>
</evidence>
<evidence type="ECO:0000256" key="5">
    <source>
        <dbReference type="ARBA" id="ARBA00022729"/>
    </source>
</evidence>
<keyword evidence="7" id="KW-1133">Transmembrane helix</keyword>
<dbReference type="GO" id="GO:0007219">
    <property type="term" value="P:Notch signaling pathway"/>
    <property type="evidence" value="ECO:0007669"/>
    <property type="project" value="UniProtKB-KW"/>
</dbReference>
<comment type="similarity">
    <text evidence="2">Belongs to the nicastrin family.</text>
</comment>
<dbReference type="GO" id="GO:0007220">
    <property type="term" value="P:Notch receptor processing"/>
    <property type="evidence" value="ECO:0007669"/>
    <property type="project" value="TreeGrafter"/>
</dbReference>
<evidence type="ECO:0000313" key="11">
    <source>
        <dbReference type="EMBL" id="CAF4942397.1"/>
    </source>
</evidence>